<evidence type="ECO:0000313" key="2">
    <source>
        <dbReference type="Proteomes" id="UP000821845"/>
    </source>
</evidence>
<accession>A0ACB7SLM8</accession>
<sequence length="168" mass="18757">MSKRRRQGSEEENEEERQTGRQRSKIIPLPPDDVRYICMPVSGPGQGSPWSASRPTESVPLQSFFRNGVSCLPVALVPTDGIRLSESELFQQDLRKITGRYLDIEERLAVMLMTNVYQSFISGHQRKETGLSSGVLHSSRLRDLGRKSVSVRGVAIGTGGRKTGQERE</sequence>
<organism evidence="1 2">
    <name type="scientific">Hyalomma asiaticum</name>
    <name type="common">Tick</name>
    <dbReference type="NCBI Taxonomy" id="266040"/>
    <lineage>
        <taxon>Eukaryota</taxon>
        <taxon>Metazoa</taxon>
        <taxon>Ecdysozoa</taxon>
        <taxon>Arthropoda</taxon>
        <taxon>Chelicerata</taxon>
        <taxon>Arachnida</taxon>
        <taxon>Acari</taxon>
        <taxon>Parasitiformes</taxon>
        <taxon>Ixodida</taxon>
        <taxon>Ixodoidea</taxon>
        <taxon>Ixodidae</taxon>
        <taxon>Hyalomminae</taxon>
        <taxon>Hyalomma</taxon>
    </lineage>
</organism>
<dbReference type="Proteomes" id="UP000821845">
    <property type="component" value="Chromosome 3"/>
</dbReference>
<keyword evidence="2" id="KW-1185">Reference proteome</keyword>
<comment type="caution">
    <text evidence="1">The sequence shown here is derived from an EMBL/GenBank/DDBJ whole genome shotgun (WGS) entry which is preliminary data.</text>
</comment>
<dbReference type="EMBL" id="CM023483">
    <property type="protein sequence ID" value="KAH6935590.1"/>
    <property type="molecule type" value="Genomic_DNA"/>
</dbReference>
<evidence type="ECO:0000313" key="1">
    <source>
        <dbReference type="EMBL" id="KAH6935590.1"/>
    </source>
</evidence>
<protein>
    <submittedName>
        <fullName evidence="1">Uncharacterized protein</fullName>
    </submittedName>
</protein>
<name>A0ACB7SLM8_HYAAI</name>
<gene>
    <name evidence="1" type="ORF">HPB50_006994</name>
</gene>
<proteinExistence type="predicted"/>
<reference evidence="1" key="1">
    <citation type="submission" date="2020-05" db="EMBL/GenBank/DDBJ databases">
        <title>Large-scale comparative analyses of tick genomes elucidate their genetic diversity and vector capacities.</title>
        <authorList>
            <person name="Jia N."/>
            <person name="Wang J."/>
            <person name="Shi W."/>
            <person name="Du L."/>
            <person name="Sun Y."/>
            <person name="Zhan W."/>
            <person name="Jiang J."/>
            <person name="Wang Q."/>
            <person name="Zhang B."/>
            <person name="Ji P."/>
            <person name="Sakyi L.B."/>
            <person name="Cui X."/>
            <person name="Yuan T."/>
            <person name="Jiang B."/>
            <person name="Yang W."/>
            <person name="Lam T.T.-Y."/>
            <person name="Chang Q."/>
            <person name="Ding S."/>
            <person name="Wang X."/>
            <person name="Zhu J."/>
            <person name="Ruan X."/>
            <person name="Zhao L."/>
            <person name="Wei J."/>
            <person name="Que T."/>
            <person name="Du C."/>
            <person name="Cheng J."/>
            <person name="Dai P."/>
            <person name="Han X."/>
            <person name="Huang E."/>
            <person name="Gao Y."/>
            <person name="Liu J."/>
            <person name="Shao H."/>
            <person name="Ye R."/>
            <person name="Li L."/>
            <person name="Wei W."/>
            <person name="Wang X."/>
            <person name="Wang C."/>
            <person name="Yang T."/>
            <person name="Huo Q."/>
            <person name="Li W."/>
            <person name="Guo W."/>
            <person name="Chen H."/>
            <person name="Zhou L."/>
            <person name="Ni X."/>
            <person name="Tian J."/>
            <person name="Zhou Y."/>
            <person name="Sheng Y."/>
            <person name="Liu T."/>
            <person name="Pan Y."/>
            <person name="Xia L."/>
            <person name="Li J."/>
            <person name="Zhao F."/>
            <person name="Cao W."/>
        </authorList>
    </citation>
    <scope>NUCLEOTIDE SEQUENCE</scope>
    <source>
        <strain evidence="1">Hyas-2018</strain>
    </source>
</reference>